<dbReference type="PANTHER" id="PTHR16022:SF0">
    <property type="entry name" value="CYTOPLASMIC DYNEIN 2 INTERMEDIATE CHAIN 1"/>
    <property type="match status" value="1"/>
</dbReference>
<feature type="region of interest" description="Disordered" evidence="1">
    <location>
        <begin position="309"/>
        <end position="328"/>
    </location>
</feature>
<evidence type="ECO:0008006" key="4">
    <source>
        <dbReference type="Google" id="ProtNLM"/>
    </source>
</evidence>
<dbReference type="GO" id="GO:0042073">
    <property type="term" value="P:intraciliary transport"/>
    <property type="evidence" value="ECO:0007669"/>
    <property type="project" value="InterPro"/>
</dbReference>
<feature type="compositionally biased region" description="Basic residues" evidence="1">
    <location>
        <begin position="211"/>
        <end position="222"/>
    </location>
</feature>
<dbReference type="GO" id="GO:0005929">
    <property type="term" value="C:cilium"/>
    <property type="evidence" value="ECO:0007669"/>
    <property type="project" value="GOC"/>
</dbReference>
<dbReference type="SMART" id="SM00320">
    <property type="entry name" value="WD40"/>
    <property type="match status" value="3"/>
</dbReference>
<feature type="compositionally biased region" description="Basic and acidic residues" evidence="1">
    <location>
        <begin position="33"/>
        <end position="58"/>
    </location>
</feature>
<dbReference type="InterPro" id="IPR001680">
    <property type="entry name" value="WD40_rpt"/>
</dbReference>
<feature type="compositionally biased region" description="Basic and acidic residues" evidence="1">
    <location>
        <begin position="355"/>
        <end position="371"/>
    </location>
</feature>
<dbReference type="GO" id="GO:0045504">
    <property type="term" value="F:dynein heavy chain binding"/>
    <property type="evidence" value="ECO:0007669"/>
    <property type="project" value="InterPro"/>
</dbReference>
<dbReference type="PANTHER" id="PTHR16022">
    <property type="entry name" value="WD REPEAT DOMAIN 60"/>
    <property type="match status" value="1"/>
</dbReference>
<dbReference type="Gene3D" id="2.130.10.10">
    <property type="entry name" value="YVTN repeat-like/Quinoprotein amine dehydrogenase"/>
    <property type="match status" value="2"/>
</dbReference>
<evidence type="ECO:0000313" key="3">
    <source>
        <dbReference type="Proteomes" id="UP000002358"/>
    </source>
</evidence>
<feature type="region of interest" description="Disordered" evidence="1">
    <location>
        <begin position="1"/>
        <end position="262"/>
    </location>
</feature>
<feature type="compositionally biased region" description="Basic and acidic residues" evidence="1">
    <location>
        <begin position="10"/>
        <end position="25"/>
    </location>
</feature>
<dbReference type="GeneID" id="100116082"/>
<proteinExistence type="predicted"/>
<feature type="compositionally biased region" description="Basic and acidic residues" evidence="1">
    <location>
        <begin position="236"/>
        <end position="254"/>
    </location>
</feature>
<organism evidence="2 3">
    <name type="scientific">Nasonia vitripennis</name>
    <name type="common">Parasitic wasp</name>
    <dbReference type="NCBI Taxonomy" id="7425"/>
    <lineage>
        <taxon>Eukaryota</taxon>
        <taxon>Metazoa</taxon>
        <taxon>Ecdysozoa</taxon>
        <taxon>Arthropoda</taxon>
        <taxon>Hexapoda</taxon>
        <taxon>Insecta</taxon>
        <taxon>Pterygota</taxon>
        <taxon>Neoptera</taxon>
        <taxon>Endopterygota</taxon>
        <taxon>Hymenoptera</taxon>
        <taxon>Apocrita</taxon>
        <taxon>Proctotrupomorpha</taxon>
        <taxon>Chalcidoidea</taxon>
        <taxon>Pteromalidae</taxon>
        <taxon>Pteromalinae</taxon>
        <taxon>Nasonia</taxon>
    </lineage>
</organism>
<evidence type="ECO:0000256" key="1">
    <source>
        <dbReference type="SAM" id="MobiDB-lite"/>
    </source>
</evidence>
<protein>
    <recommendedName>
        <fullName evidence="4">WD repeat-containing protein 60</fullName>
    </recommendedName>
</protein>
<dbReference type="Proteomes" id="UP000002358">
    <property type="component" value="Chromosome 4"/>
</dbReference>
<feature type="compositionally biased region" description="Basic and acidic residues" evidence="1">
    <location>
        <begin position="171"/>
        <end position="180"/>
    </location>
</feature>
<dbReference type="SUPFAM" id="SSF50978">
    <property type="entry name" value="WD40 repeat-like"/>
    <property type="match status" value="1"/>
</dbReference>
<feature type="region of interest" description="Disordered" evidence="1">
    <location>
        <begin position="345"/>
        <end position="409"/>
    </location>
</feature>
<dbReference type="GO" id="GO:0045503">
    <property type="term" value="F:dynein light chain binding"/>
    <property type="evidence" value="ECO:0007669"/>
    <property type="project" value="InterPro"/>
</dbReference>
<dbReference type="InterPro" id="IPR042505">
    <property type="entry name" value="DYNC2I1"/>
</dbReference>
<dbReference type="InterPro" id="IPR015943">
    <property type="entry name" value="WD40/YVTN_repeat-like_dom_sf"/>
</dbReference>
<feature type="compositionally biased region" description="Basic and acidic residues" evidence="1">
    <location>
        <begin position="312"/>
        <end position="328"/>
    </location>
</feature>
<dbReference type="GO" id="GO:0005868">
    <property type="term" value="C:cytoplasmic dynein complex"/>
    <property type="evidence" value="ECO:0007669"/>
    <property type="project" value="InterPro"/>
</dbReference>
<dbReference type="RefSeq" id="XP_001600638.2">
    <property type="nucleotide sequence ID" value="XM_001600588.6"/>
</dbReference>
<feature type="compositionally biased region" description="Low complexity" evidence="1">
    <location>
        <begin position="112"/>
        <end position="121"/>
    </location>
</feature>
<accession>A0A7M7G2S3</accession>
<dbReference type="OrthoDB" id="2162425at2759"/>
<name>A0A7M7G2S3_NASVI</name>
<feature type="compositionally biased region" description="Low complexity" evidence="1">
    <location>
        <begin position="181"/>
        <end position="204"/>
    </location>
</feature>
<dbReference type="InParanoid" id="A0A7M7G2S3"/>
<dbReference type="InterPro" id="IPR036322">
    <property type="entry name" value="WD40_repeat_dom_sf"/>
</dbReference>
<reference evidence="2" key="1">
    <citation type="submission" date="2021-01" db="UniProtKB">
        <authorList>
            <consortium name="EnsemblMetazoa"/>
        </authorList>
    </citation>
    <scope>IDENTIFICATION</scope>
</reference>
<dbReference type="AlphaFoldDB" id="A0A7M7G2S3"/>
<feature type="compositionally biased region" description="Basic and acidic residues" evidence="1">
    <location>
        <begin position="129"/>
        <end position="164"/>
    </location>
</feature>
<keyword evidence="3" id="KW-1185">Reference proteome</keyword>
<evidence type="ECO:0000313" key="2">
    <source>
        <dbReference type="EnsemblMetazoa" id="XP_001600638"/>
    </source>
</evidence>
<dbReference type="KEGG" id="nvi:100116082"/>
<sequence length="998" mass="113107">MSSKGAIKKTTTESRSHTKSQDIKKTRPTRASSQDEEKKEKRKEPQIIDARAAGDRKSRTGAALAKKNLLPDKNPVKLKQLKQKGLATSKPSSHEFASGATKKPLPPKSKSESSSETTAPKVKGSVSKTTKDKVQAQYNEKRGESSRYVPKDAATKLKETTSSERRRRSKEKSSMPKSSEKPSTSNSSEKPSTSRSSAKASTSKAPDKTLPRHSSRERKRSRTLSPSEVKVLHSPNQKEDSKYKKGEEEDAKNAEDEEYNYEDDFEEYESDFEEYISDSQIDEESDSLPDLYLEPIVLRTEEKKRTINSADIRTRHEEESMLDSGHYELTEAKKRAAMVESLMATRMKTPPPPPEVKDPANHSYREEKQSENKSLPSSTDEGFEDARSGDFTKSPPMSQISVLSPKKPKVKRVVEEPPKILTRGQLLMSMIKLDTVELSLFESPPISYEEFIRSYGTLNTQQISTQTNEDNLDVETQTDTSEVENKWTQFPVKCKNNLETIEDVRLFKIEQMGVGGDKPDYNALLTNPLYDTLKLNEFLSKAGKVVLALLEEKEFGGNILQSETHEFPFSEGFIKLSVSSLSFLCGRQVSMLHYSEMNNKILMSIHAPVNEKIEPSCKQDYIMDSCIGCVWNVNEPSRPIKLFYSQSPITACCFHCTNHNIVFAGLQDGTVCLWDLREEETWHQRIIDKVNEMDWVVRTPTYTTAGNWEVEAHMSSVVAIRIISRLGHDEAETLSEKFVSIQICTLDEEGRLIIWSVLRNLSTNSDDLGLTQWGKVKLIKSQEVSLFAKRNAMNDMKKEFVDMNVDNVDSNNLYLATNDTNILYANCIGGRNGTPYYKINEMDSCGSTTCIEVCPFKQSYFFAGCKDGSIRLHTLNIETPLLKFKDEDSSAGIKSIQWSKSKPLTVYVLDEYSRIVVWDLSNSDIHPTHTVSTKSWGYVKCMRLSPCNTSRDMLNQYMALGTDTGNVEVHKLRKDFYFSQQDDFLQEMNTFLRYVSIL</sequence>
<dbReference type="EnsemblMetazoa" id="XM_001600588">
    <property type="protein sequence ID" value="XP_001600638"/>
    <property type="gene ID" value="LOC100116082"/>
</dbReference>